<accession>A0A1M7RZY6</accession>
<protein>
    <submittedName>
        <fullName evidence="1">Uncharacterized protein</fullName>
    </submittedName>
</protein>
<reference evidence="1 2" key="1">
    <citation type="submission" date="2016-12" db="EMBL/GenBank/DDBJ databases">
        <authorList>
            <person name="Song W.-J."/>
            <person name="Kurnit D.M."/>
        </authorList>
    </citation>
    <scope>NUCLEOTIDE SEQUENCE [LARGE SCALE GENOMIC DNA]</scope>
    <source>
        <strain evidence="1 2">DSM 14810</strain>
    </source>
</reference>
<proteinExistence type="predicted"/>
<dbReference type="EMBL" id="FRDH01000003">
    <property type="protein sequence ID" value="SHN51758.1"/>
    <property type="molecule type" value="Genomic_DNA"/>
</dbReference>
<gene>
    <name evidence="1" type="ORF">SAMN02745247_00759</name>
</gene>
<dbReference type="Proteomes" id="UP000184097">
    <property type="component" value="Unassembled WGS sequence"/>
</dbReference>
<organism evidence="1 2">
    <name type="scientific">Butyrivibrio hungatei DSM 14810</name>
    <dbReference type="NCBI Taxonomy" id="1121132"/>
    <lineage>
        <taxon>Bacteria</taxon>
        <taxon>Bacillati</taxon>
        <taxon>Bacillota</taxon>
        <taxon>Clostridia</taxon>
        <taxon>Lachnospirales</taxon>
        <taxon>Lachnospiraceae</taxon>
        <taxon>Butyrivibrio</taxon>
    </lineage>
</organism>
<sequence>MCICSLWGFKKRQYKTASFNVYVLLRFLQSESVPNVDIYTFTSPPISHNLSVSQILFVPVNCELDSGLEVE</sequence>
<name>A0A1M7RZY6_9FIRM</name>
<evidence type="ECO:0000313" key="2">
    <source>
        <dbReference type="Proteomes" id="UP000184097"/>
    </source>
</evidence>
<dbReference type="AlphaFoldDB" id="A0A1M7RZY6"/>
<evidence type="ECO:0000313" key="1">
    <source>
        <dbReference type="EMBL" id="SHN51758.1"/>
    </source>
</evidence>